<protein>
    <submittedName>
        <fullName evidence="2 3">Uncharacterized protein</fullName>
    </submittedName>
</protein>
<dbReference type="EMBL" id="AMQN01004604">
    <property type="status" value="NOT_ANNOTATED_CDS"/>
    <property type="molecule type" value="Genomic_DNA"/>
</dbReference>
<keyword evidence="1" id="KW-0472">Membrane</keyword>
<dbReference type="EMBL" id="KB293927">
    <property type="protein sequence ID" value="ELU15211.1"/>
    <property type="molecule type" value="Genomic_DNA"/>
</dbReference>
<reference evidence="2 4" key="2">
    <citation type="journal article" date="2013" name="Nature">
        <title>Insights into bilaterian evolution from three spiralian genomes.</title>
        <authorList>
            <person name="Simakov O."/>
            <person name="Marletaz F."/>
            <person name="Cho S.J."/>
            <person name="Edsinger-Gonzales E."/>
            <person name="Havlak P."/>
            <person name="Hellsten U."/>
            <person name="Kuo D.H."/>
            <person name="Larsson T."/>
            <person name="Lv J."/>
            <person name="Arendt D."/>
            <person name="Savage R."/>
            <person name="Osoegawa K."/>
            <person name="de Jong P."/>
            <person name="Grimwood J."/>
            <person name="Chapman J.A."/>
            <person name="Shapiro H."/>
            <person name="Aerts A."/>
            <person name="Otillar R.P."/>
            <person name="Terry A.Y."/>
            <person name="Boore J.L."/>
            <person name="Grigoriev I.V."/>
            <person name="Lindberg D.R."/>
            <person name="Seaver E.C."/>
            <person name="Weisblat D.A."/>
            <person name="Putnam N.H."/>
            <person name="Rokhsar D.S."/>
        </authorList>
    </citation>
    <scope>NUCLEOTIDE SEQUENCE</scope>
    <source>
        <strain evidence="2 4">I ESC-2004</strain>
    </source>
</reference>
<evidence type="ECO:0000313" key="2">
    <source>
        <dbReference type="EMBL" id="ELU15211.1"/>
    </source>
</evidence>
<keyword evidence="1" id="KW-1133">Transmembrane helix</keyword>
<dbReference type="HOGENOM" id="CLU_1983651_0_0_1"/>
<dbReference type="EnsemblMetazoa" id="CapteT187194">
    <property type="protein sequence ID" value="CapteP187194"/>
    <property type="gene ID" value="CapteG187194"/>
</dbReference>
<gene>
    <name evidence="2" type="ORF">CAPTEDRAFT_187194</name>
</gene>
<evidence type="ECO:0000256" key="1">
    <source>
        <dbReference type="SAM" id="Phobius"/>
    </source>
</evidence>
<evidence type="ECO:0000313" key="4">
    <source>
        <dbReference type="Proteomes" id="UP000014760"/>
    </source>
</evidence>
<keyword evidence="4" id="KW-1185">Reference proteome</keyword>
<dbReference type="Proteomes" id="UP000014760">
    <property type="component" value="Unassembled WGS sequence"/>
</dbReference>
<reference evidence="4" key="1">
    <citation type="submission" date="2012-12" db="EMBL/GenBank/DDBJ databases">
        <authorList>
            <person name="Hellsten U."/>
            <person name="Grimwood J."/>
            <person name="Chapman J.A."/>
            <person name="Shapiro H."/>
            <person name="Aerts A."/>
            <person name="Otillar R.P."/>
            <person name="Terry A.Y."/>
            <person name="Boore J.L."/>
            <person name="Simakov O."/>
            <person name="Marletaz F."/>
            <person name="Cho S.-J."/>
            <person name="Edsinger-Gonzales E."/>
            <person name="Havlak P."/>
            <person name="Kuo D.-H."/>
            <person name="Larsson T."/>
            <person name="Lv J."/>
            <person name="Arendt D."/>
            <person name="Savage R."/>
            <person name="Osoegawa K."/>
            <person name="de Jong P."/>
            <person name="Lindberg D.R."/>
            <person name="Seaver E.C."/>
            <person name="Weisblat D.A."/>
            <person name="Putnam N.H."/>
            <person name="Grigoriev I.V."/>
            <person name="Rokhsar D.S."/>
        </authorList>
    </citation>
    <scope>NUCLEOTIDE SEQUENCE</scope>
    <source>
        <strain evidence="4">I ESC-2004</strain>
    </source>
</reference>
<feature type="transmembrane region" description="Helical" evidence="1">
    <location>
        <begin position="100"/>
        <end position="121"/>
    </location>
</feature>
<keyword evidence="1" id="KW-0812">Transmembrane</keyword>
<evidence type="ECO:0000313" key="3">
    <source>
        <dbReference type="EnsemblMetazoa" id="CapteP187194"/>
    </source>
</evidence>
<accession>R7VG01</accession>
<dbReference type="AlphaFoldDB" id="R7VG01"/>
<name>R7VG01_CAPTE</name>
<proteinExistence type="predicted"/>
<reference evidence="3" key="3">
    <citation type="submission" date="2015-06" db="UniProtKB">
        <authorList>
            <consortium name="EnsemblMetazoa"/>
        </authorList>
    </citation>
    <scope>IDENTIFICATION</scope>
</reference>
<sequence length="126" mass="14049">MPKHFGWKQDKSGSNEYAGWCTGRSNGGLIACIIQLNCLSRRNEHKRYVNLLTFLLPGDNYTRPEYRVCIGVIISGSSSRQRQSACWLFDLSVESKGQHLTIILVIVASVLVTLVIVSIVICCCET</sequence>
<organism evidence="2">
    <name type="scientific">Capitella teleta</name>
    <name type="common">Polychaete worm</name>
    <dbReference type="NCBI Taxonomy" id="283909"/>
    <lineage>
        <taxon>Eukaryota</taxon>
        <taxon>Metazoa</taxon>
        <taxon>Spiralia</taxon>
        <taxon>Lophotrochozoa</taxon>
        <taxon>Annelida</taxon>
        <taxon>Polychaeta</taxon>
        <taxon>Sedentaria</taxon>
        <taxon>Scolecida</taxon>
        <taxon>Capitellidae</taxon>
        <taxon>Capitella</taxon>
    </lineage>
</organism>